<keyword evidence="4" id="KW-1185">Reference proteome</keyword>
<organism evidence="3 4">
    <name type="scientific">Catenulispora pinistramenti</name>
    <dbReference type="NCBI Taxonomy" id="2705254"/>
    <lineage>
        <taxon>Bacteria</taxon>
        <taxon>Bacillati</taxon>
        <taxon>Actinomycetota</taxon>
        <taxon>Actinomycetes</taxon>
        <taxon>Catenulisporales</taxon>
        <taxon>Catenulisporaceae</taxon>
        <taxon>Catenulispora</taxon>
    </lineage>
</organism>
<evidence type="ECO:0000256" key="2">
    <source>
        <dbReference type="SAM" id="Phobius"/>
    </source>
</evidence>
<evidence type="ECO:0000313" key="3">
    <source>
        <dbReference type="EMBL" id="MBS2552920.1"/>
    </source>
</evidence>
<feature type="region of interest" description="Disordered" evidence="1">
    <location>
        <begin position="91"/>
        <end position="110"/>
    </location>
</feature>
<dbReference type="EMBL" id="JAAFYZ010000219">
    <property type="protein sequence ID" value="MBS2552920.1"/>
    <property type="molecule type" value="Genomic_DNA"/>
</dbReference>
<dbReference type="RefSeq" id="WP_212018969.1">
    <property type="nucleotide sequence ID" value="NZ_JAAFYZ010000219.1"/>
</dbReference>
<proteinExistence type="predicted"/>
<evidence type="ECO:0000256" key="1">
    <source>
        <dbReference type="SAM" id="MobiDB-lite"/>
    </source>
</evidence>
<keyword evidence="2" id="KW-0812">Transmembrane</keyword>
<keyword evidence="2" id="KW-0472">Membrane</keyword>
<dbReference type="Pfam" id="PF10724">
    <property type="entry name" value="DUF2516"/>
    <property type="match status" value="1"/>
</dbReference>
<evidence type="ECO:0000313" key="4">
    <source>
        <dbReference type="Proteomes" id="UP000730482"/>
    </source>
</evidence>
<feature type="compositionally biased region" description="Polar residues" evidence="1">
    <location>
        <begin position="99"/>
        <end position="110"/>
    </location>
</feature>
<feature type="transmembrane region" description="Helical" evidence="2">
    <location>
        <begin position="51"/>
        <end position="81"/>
    </location>
</feature>
<reference evidence="3 4" key="1">
    <citation type="submission" date="2020-02" db="EMBL/GenBank/DDBJ databases">
        <title>Acidophilic actinobacteria isolated from forest soil.</title>
        <authorList>
            <person name="Golinska P."/>
        </authorList>
    </citation>
    <scope>NUCLEOTIDE SEQUENCE [LARGE SCALE GENOMIC DNA]</scope>
    <source>
        <strain evidence="3 4">NL8</strain>
    </source>
</reference>
<sequence length="110" mass="11545">MIGSALRDGLTSFLAIISLAVLVGQVVVLVDAALRREDAYRAAGKLTKPGWLIILTVAIAANLLLGLLFTIVGVVVAMVYWVDVRPALKQVAGPKRKSGSGSNQGPYGGW</sequence>
<gene>
    <name evidence="3" type="ORF">KGQ19_39315</name>
</gene>
<protein>
    <submittedName>
        <fullName evidence="3">DUF2516 family protein</fullName>
    </submittedName>
</protein>
<dbReference type="InterPro" id="IPR019662">
    <property type="entry name" value="DUF2516"/>
</dbReference>
<dbReference type="Proteomes" id="UP000730482">
    <property type="component" value="Unassembled WGS sequence"/>
</dbReference>
<comment type="caution">
    <text evidence="3">The sequence shown here is derived from an EMBL/GenBank/DDBJ whole genome shotgun (WGS) entry which is preliminary data.</text>
</comment>
<accession>A0ABS5L3K1</accession>
<keyword evidence="2" id="KW-1133">Transmembrane helix</keyword>
<feature type="transmembrane region" description="Helical" evidence="2">
    <location>
        <begin position="12"/>
        <end position="30"/>
    </location>
</feature>
<name>A0ABS5L3K1_9ACTN</name>